<reference evidence="1 2" key="1">
    <citation type="submission" date="2022-04" db="EMBL/GenBank/DDBJ databases">
        <title>Hymenobacter sp. isolated from the air.</title>
        <authorList>
            <person name="Won M."/>
            <person name="Lee C.-M."/>
            <person name="Woen H.-Y."/>
            <person name="Kwon S.-W."/>
        </authorList>
    </citation>
    <scope>NUCLEOTIDE SEQUENCE [LARGE SCALE GENOMIC DNA]</scope>
    <source>
        <strain evidence="2">5116 S-27</strain>
    </source>
</reference>
<gene>
    <name evidence="1" type="ORF">MUN80_03155</name>
</gene>
<evidence type="ECO:0000313" key="1">
    <source>
        <dbReference type="EMBL" id="UOQ53765.1"/>
    </source>
</evidence>
<dbReference type="RefSeq" id="WP_244719534.1">
    <property type="nucleotide sequence ID" value="NZ_CP095049.1"/>
</dbReference>
<dbReference type="EMBL" id="CP095049">
    <property type="protein sequence ID" value="UOQ53765.1"/>
    <property type="molecule type" value="Genomic_DNA"/>
</dbReference>
<evidence type="ECO:0000313" key="2">
    <source>
        <dbReference type="Proteomes" id="UP000831785"/>
    </source>
</evidence>
<name>A0ABY4FBG6_9BACT</name>
<protein>
    <recommendedName>
        <fullName evidence="3">Bacteriocin</fullName>
    </recommendedName>
</protein>
<dbReference type="Proteomes" id="UP000831785">
    <property type="component" value="Chromosome"/>
</dbReference>
<keyword evidence="2" id="KW-1185">Reference proteome</keyword>
<proteinExistence type="predicted"/>
<evidence type="ECO:0008006" key="3">
    <source>
        <dbReference type="Google" id="ProtNLM"/>
    </source>
</evidence>
<sequence length="55" mass="6305">MNNDQTQLLAKFTELSEDEKFELFSVEELENRLEMAATADTLTETVIDCMCWVAS</sequence>
<accession>A0ABY4FBG6</accession>
<organism evidence="1 2">
    <name type="scientific">Hymenobacter cellulosivorans</name>
    <dbReference type="NCBI Taxonomy" id="2932249"/>
    <lineage>
        <taxon>Bacteria</taxon>
        <taxon>Pseudomonadati</taxon>
        <taxon>Bacteroidota</taxon>
        <taxon>Cytophagia</taxon>
        <taxon>Cytophagales</taxon>
        <taxon>Hymenobacteraceae</taxon>
        <taxon>Hymenobacter</taxon>
    </lineage>
</organism>